<proteinExistence type="predicted"/>
<dbReference type="Proteomes" id="UP000601435">
    <property type="component" value="Unassembled WGS sequence"/>
</dbReference>
<gene>
    <name evidence="1" type="primary">slc10a7</name>
    <name evidence="1" type="ORF">SNEC2469_LOCUS21474</name>
</gene>
<protein>
    <submittedName>
        <fullName evidence="1">Slc10a7 protein</fullName>
    </submittedName>
</protein>
<keyword evidence="2" id="KW-1185">Reference proteome</keyword>
<dbReference type="EMBL" id="CAJNJA010037965">
    <property type="protein sequence ID" value="CAE7742223.1"/>
    <property type="molecule type" value="Genomic_DNA"/>
</dbReference>
<evidence type="ECO:0000313" key="1">
    <source>
        <dbReference type="EMBL" id="CAE7742223.1"/>
    </source>
</evidence>
<reference evidence="1" key="1">
    <citation type="submission" date="2021-02" db="EMBL/GenBank/DDBJ databases">
        <authorList>
            <person name="Dougan E. K."/>
            <person name="Rhodes N."/>
            <person name="Thang M."/>
            <person name="Chan C."/>
        </authorList>
    </citation>
    <scope>NUCLEOTIDE SEQUENCE</scope>
</reference>
<evidence type="ECO:0000313" key="2">
    <source>
        <dbReference type="Proteomes" id="UP000601435"/>
    </source>
</evidence>
<organism evidence="1 2">
    <name type="scientific">Symbiodinium necroappetens</name>
    <dbReference type="NCBI Taxonomy" id="1628268"/>
    <lineage>
        <taxon>Eukaryota</taxon>
        <taxon>Sar</taxon>
        <taxon>Alveolata</taxon>
        <taxon>Dinophyceae</taxon>
        <taxon>Suessiales</taxon>
        <taxon>Symbiodiniaceae</taxon>
        <taxon>Symbiodinium</taxon>
    </lineage>
</organism>
<dbReference type="OrthoDB" id="416754at2759"/>
<name>A0A812XQY3_9DINO</name>
<comment type="caution">
    <text evidence="1">The sequence shown here is derived from an EMBL/GenBank/DDBJ whole genome shotgun (WGS) entry which is preliminary data.</text>
</comment>
<dbReference type="AlphaFoldDB" id="A0A812XQY3"/>
<sequence length="320" mass="34771">MAHARKDYFAVLTQPVPAGTTIRFQLGVASPPLAEKVMNWYFRTWRVEPLVDEDGAVVDASMPIYPWIGRTITATGTSDGAFSGFLLVGQVPFTVTPSLQTPGAEIKLTINFGVADGVEADESVRMEVTAPEGFVFADSCRYGGSPIFSKCTGFLNQATLVTARPRLRGSDITVDLRVSNPGLTPSPNYFYVALFQDESSQYVRWSQALSYEIMGMGVVYKGNNQLGEAASGFFTFTPVRPSPSPVVHIVVTPPPNAGFRVLCTGISPLGFVFMPSCEHGAQCLQARSLQGKKRQNCSGHRVQTGVVPVLWRQVFLAQSF</sequence>
<accession>A0A812XQY3</accession>